<keyword evidence="2" id="KW-1185">Reference proteome</keyword>
<dbReference type="RefSeq" id="XP_016232876.1">
    <property type="nucleotide sequence ID" value="XM_016384253.1"/>
</dbReference>
<gene>
    <name evidence="1" type="ORF">PV08_09938</name>
</gene>
<organism evidence="1 2">
    <name type="scientific">Exophiala spinifera</name>
    <dbReference type="NCBI Taxonomy" id="91928"/>
    <lineage>
        <taxon>Eukaryota</taxon>
        <taxon>Fungi</taxon>
        <taxon>Dikarya</taxon>
        <taxon>Ascomycota</taxon>
        <taxon>Pezizomycotina</taxon>
        <taxon>Eurotiomycetes</taxon>
        <taxon>Chaetothyriomycetidae</taxon>
        <taxon>Chaetothyriales</taxon>
        <taxon>Herpotrichiellaceae</taxon>
        <taxon>Exophiala</taxon>
    </lineage>
</organism>
<protein>
    <recommendedName>
        <fullName evidence="3">Transcription factor domain-containing protein</fullName>
    </recommendedName>
</protein>
<dbReference type="Proteomes" id="UP000053328">
    <property type="component" value="Unassembled WGS sequence"/>
</dbReference>
<accession>A0A0D2B231</accession>
<dbReference type="HOGENOM" id="CLU_024934_9_0_1"/>
<dbReference type="GeneID" id="27337021"/>
<reference evidence="1 2" key="1">
    <citation type="submission" date="2015-01" db="EMBL/GenBank/DDBJ databases">
        <title>The Genome Sequence of Exophiala spinifera CBS89968.</title>
        <authorList>
            <consortium name="The Broad Institute Genomics Platform"/>
            <person name="Cuomo C."/>
            <person name="de Hoog S."/>
            <person name="Gorbushina A."/>
            <person name="Stielow B."/>
            <person name="Teixiera M."/>
            <person name="Abouelleil A."/>
            <person name="Chapman S.B."/>
            <person name="Priest M."/>
            <person name="Young S.K."/>
            <person name="Wortman J."/>
            <person name="Nusbaum C."/>
            <person name="Birren B."/>
        </authorList>
    </citation>
    <scope>NUCLEOTIDE SEQUENCE [LARGE SCALE GENOMIC DNA]</scope>
    <source>
        <strain evidence="1 2">CBS 89968</strain>
    </source>
</reference>
<evidence type="ECO:0000313" key="2">
    <source>
        <dbReference type="Proteomes" id="UP000053328"/>
    </source>
</evidence>
<name>A0A0D2B231_9EURO</name>
<sequence>MHSVLAASGCHYRYHRKSPRARCLSETYHAMRACSGLRQWLEAQKLDKVDAAITTSMFLGCISFADMDDDFQVSLQHRQTPFSWLGSQLGLGPILTLFQSKSGVDRSMWISTLEPVVEALLIPHPDDHGQQPGGAHGGGVPAELATIFEVFSFSSSSTNHPYLQTLRRLCRLVAIDPEDELALLQYVQFVEGISSQFLHLLNSLDTRALLLVSYWLALLCAKDCWWTRARALNDCRAICEQIEQAADKSLWWKYVDFPAAACGYPYTCDDPAGQRLVEGLRSGGGGGGQLALSPL</sequence>
<proteinExistence type="predicted"/>
<evidence type="ECO:0000313" key="1">
    <source>
        <dbReference type="EMBL" id="KIW12660.1"/>
    </source>
</evidence>
<dbReference type="AlphaFoldDB" id="A0A0D2B231"/>
<dbReference type="PANTHER" id="PTHR47784">
    <property type="entry name" value="STEROL UPTAKE CONTROL PROTEIN 2"/>
    <property type="match status" value="1"/>
</dbReference>
<dbReference type="GO" id="GO:0001228">
    <property type="term" value="F:DNA-binding transcription activator activity, RNA polymerase II-specific"/>
    <property type="evidence" value="ECO:0007669"/>
    <property type="project" value="TreeGrafter"/>
</dbReference>
<dbReference type="InterPro" id="IPR053157">
    <property type="entry name" value="Sterol_Uptake_Regulator"/>
</dbReference>
<evidence type="ECO:0008006" key="3">
    <source>
        <dbReference type="Google" id="ProtNLM"/>
    </source>
</evidence>
<dbReference type="STRING" id="91928.A0A0D2B231"/>
<dbReference type="PANTHER" id="PTHR47784:SF9">
    <property type="entry name" value="ZN(II)2CYS6 TRANSCRIPTION FACTOR (EUROFUNG)"/>
    <property type="match status" value="1"/>
</dbReference>
<dbReference type="VEuPathDB" id="FungiDB:PV08_09938"/>
<dbReference type="EMBL" id="KN847498">
    <property type="protein sequence ID" value="KIW12660.1"/>
    <property type="molecule type" value="Genomic_DNA"/>
</dbReference>
<dbReference type="OrthoDB" id="416217at2759"/>